<evidence type="ECO:0000256" key="4">
    <source>
        <dbReference type="RuleBase" id="RU365031"/>
    </source>
</evidence>
<dbReference type="InterPro" id="IPR028345">
    <property type="entry name" value="Antibiotic_NAT-like"/>
</dbReference>
<dbReference type="AlphaFoldDB" id="A0A0V8J1U0"/>
<comment type="similarity">
    <text evidence="1 4">Belongs to the antibiotic N-acetyltransferase family.</text>
</comment>
<evidence type="ECO:0000313" key="6">
    <source>
        <dbReference type="Proteomes" id="UP000054099"/>
    </source>
</evidence>
<protein>
    <recommendedName>
        <fullName evidence="4">Aminoglycoside N(3)-acetyltransferase</fullName>
        <ecNumber evidence="4">2.3.1.-</ecNumber>
    </recommendedName>
</protein>
<keyword evidence="3 4" id="KW-0012">Acyltransferase</keyword>
<keyword evidence="2 4" id="KW-0808">Transferase</keyword>
<evidence type="ECO:0000256" key="3">
    <source>
        <dbReference type="ARBA" id="ARBA00023315"/>
    </source>
</evidence>
<dbReference type="SUPFAM" id="SSF110710">
    <property type="entry name" value="TTHA0583/YokD-like"/>
    <property type="match status" value="1"/>
</dbReference>
<accession>A0A0V8J1U0</accession>
<dbReference type="PANTHER" id="PTHR11104:SF0">
    <property type="entry name" value="SPBETA PROPHAGE-DERIVED AMINOGLYCOSIDE N(3')-ACETYLTRANSFERASE-LIKE PROTEIN YOKD"/>
    <property type="match status" value="1"/>
</dbReference>
<dbReference type="EC" id="2.3.1.-" evidence="4"/>
<proteinExistence type="inferred from homology"/>
<reference evidence="5 6" key="1">
    <citation type="journal article" date="2014" name="Antonie Van Leeuwenhoek">
        <title>Fictibacillus enclensis sp. nov., isolated from marine sediment.</title>
        <authorList>
            <person name="Dastager S.G."/>
            <person name="Mawlankar R."/>
            <person name="Srinivasan K."/>
            <person name="Tang S.K."/>
            <person name="Lee J.C."/>
            <person name="Ramana V.V."/>
            <person name="Shouche Y.S."/>
        </authorList>
    </citation>
    <scope>NUCLEOTIDE SEQUENCE [LARGE SCALE GENOMIC DNA]</scope>
    <source>
        <strain evidence="5 6">NIO-1003</strain>
    </source>
</reference>
<dbReference type="Pfam" id="PF02522">
    <property type="entry name" value="Antibiotic_NAT"/>
    <property type="match status" value="1"/>
</dbReference>
<dbReference type="InterPro" id="IPR003679">
    <property type="entry name" value="Amioglycoside_AcTrfase"/>
</dbReference>
<comment type="catalytic activity">
    <reaction evidence="4">
        <text>a 2-deoxystreptamine antibiotic + acetyl-CoA = an N(3)-acetyl-2-deoxystreptamine antibiotic + CoA + H(+)</text>
        <dbReference type="Rhea" id="RHEA:12665"/>
        <dbReference type="ChEBI" id="CHEBI:15378"/>
        <dbReference type="ChEBI" id="CHEBI:57287"/>
        <dbReference type="ChEBI" id="CHEBI:57288"/>
        <dbReference type="ChEBI" id="CHEBI:57921"/>
        <dbReference type="ChEBI" id="CHEBI:77452"/>
        <dbReference type="EC" id="2.3.1.81"/>
    </reaction>
</comment>
<dbReference type="GO" id="GO:0046353">
    <property type="term" value="F:aminoglycoside 3-N-acetyltransferase activity"/>
    <property type="evidence" value="ECO:0007669"/>
    <property type="project" value="UniProtKB-EC"/>
</dbReference>
<evidence type="ECO:0000256" key="2">
    <source>
        <dbReference type="ARBA" id="ARBA00022679"/>
    </source>
</evidence>
<evidence type="ECO:0000313" key="5">
    <source>
        <dbReference type="EMBL" id="KSU80921.1"/>
    </source>
</evidence>
<dbReference type="EMBL" id="LNQN01000006">
    <property type="protein sequence ID" value="KSU80921.1"/>
    <property type="molecule type" value="Genomic_DNA"/>
</dbReference>
<keyword evidence="6" id="KW-1185">Reference proteome</keyword>
<comment type="caution">
    <text evidence="5">The sequence shown here is derived from an EMBL/GenBank/DDBJ whole genome shotgun (WGS) entry which is preliminary data.</text>
</comment>
<organism evidence="5 6">
    <name type="scientific">Fictibacillus enclensis</name>
    <dbReference type="NCBI Taxonomy" id="1017270"/>
    <lineage>
        <taxon>Bacteria</taxon>
        <taxon>Bacillati</taxon>
        <taxon>Bacillota</taxon>
        <taxon>Bacilli</taxon>
        <taxon>Bacillales</taxon>
        <taxon>Fictibacillaceae</taxon>
        <taxon>Fictibacillus</taxon>
    </lineage>
</organism>
<name>A0A0V8J1U0_9BACL</name>
<keyword evidence="4" id="KW-0046">Antibiotic resistance</keyword>
<dbReference type="Proteomes" id="UP000054099">
    <property type="component" value="Unassembled WGS sequence"/>
</dbReference>
<dbReference type="GO" id="GO:0046677">
    <property type="term" value="P:response to antibiotic"/>
    <property type="evidence" value="ECO:0007669"/>
    <property type="project" value="UniProtKB-KW"/>
</dbReference>
<gene>
    <name evidence="5" type="ORF">AS030_18365</name>
</gene>
<sequence length="283" mass="31480">MVQLYLSYEGGSSSVINTEQLVTRSSLVQDFKKLGVQKGMTVIVHTSLSKMGWVCGGAVAVVQALMDVVTEEGNLIMPTHSAELSDPAGWGNPPVPKEWWETIRSEMPAFDPAISPTYFMGAVAEVFRTFPGVIRSNHPTVSFAAWGKDKEWITGNHSLDNGLGESSPIARIYDLDGSILLIGVGHDSNTSMHLAEYRVPGQKQVEEESPVIESGQRIWKTYKQIEYQEELFEEIGRQYEENYGQEIKIAGAGSATCRLMKQKKLVDFTENWLKKNIQMSSPM</sequence>
<evidence type="ECO:0000256" key="1">
    <source>
        <dbReference type="ARBA" id="ARBA00006383"/>
    </source>
</evidence>
<dbReference type="PANTHER" id="PTHR11104">
    <property type="entry name" value="AMINOGLYCOSIDE N3-ACETYLTRANSFERASE"/>
    <property type="match status" value="1"/>
</dbReference>